<dbReference type="InterPro" id="IPR036439">
    <property type="entry name" value="Dockerin_dom_sf"/>
</dbReference>
<evidence type="ECO:0000313" key="2">
    <source>
        <dbReference type="Proteomes" id="UP000011991"/>
    </source>
</evidence>
<comment type="caution">
    <text evidence="1">The sequence shown here is derived from an EMBL/GenBank/DDBJ whole genome shotgun (WGS) entry which is preliminary data.</text>
</comment>
<organism evidence="1 2">
    <name type="scientific">Rhodopirellula maiorica SM1</name>
    <dbReference type="NCBI Taxonomy" id="1265738"/>
    <lineage>
        <taxon>Bacteria</taxon>
        <taxon>Pseudomonadati</taxon>
        <taxon>Planctomycetota</taxon>
        <taxon>Planctomycetia</taxon>
        <taxon>Pirellulales</taxon>
        <taxon>Pirellulaceae</taxon>
        <taxon>Novipirellula</taxon>
    </lineage>
</organism>
<dbReference type="GO" id="GO:0000272">
    <property type="term" value="P:polysaccharide catabolic process"/>
    <property type="evidence" value="ECO:0007669"/>
    <property type="project" value="InterPro"/>
</dbReference>
<gene>
    <name evidence="1" type="ORF">RMSM_01275</name>
</gene>
<accession>M5S6K2</accession>
<protein>
    <submittedName>
        <fullName evidence="1">Uncharacterized protein</fullName>
    </submittedName>
</protein>
<evidence type="ECO:0000313" key="1">
    <source>
        <dbReference type="EMBL" id="EMI21799.1"/>
    </source>
</evidence>
<keyword evidence="2" id="KW-1185">Reference proteome</keyword>
<dbReference type="PROSITE" id="PS00018">
    <property type="entry name" value="EF_HAND_1"/>
    <property type="match status" value="1"/>
</dbReference>
<dbReference type="InterPro" id="IPR018247">
    <property type="entry name" value="EF_Hand_1_Ca_BS"/>
</dbReference>
<dbReference type="Gene3D" id="1.10.1330.10">
    <property type="entry name" value="Dockerin domain"/>
    <property type="match status" value="1"/>
</dbReference>
<dbReference type="Proteomes" id="UP000011991">
    <property type="component" value="Unassembled WGS sequence"/>
</dbReference>
<sequence length="130" mass="14345">MDSGKTISVLRFGSPGNLVVERDNGVHTLRDGNYQLNILAWRVATVGGGPNMAENYSFGDEEVDGFFRFFGDGDGDRDTDVADLGQFGAAFRSRSGDDHFNSDFDVDGDDDVDVADLGQFGQRFRERMDF</sequence>
<dbReference type="PATRIC" id="fig|1265738.3.peg.1265"/>
<name>M5S6K2_9BACT</name>
<dbReference type="AlphaFoldDB" id="M5S6K2"/>
<reference evidence="1 2" key="1">
    <citation type="journal article" date="2013" name="Mar. Genomics">
        <title>Expression of sulfatases in Rhodopirellula baltica and the diversity of sulfatases in the genus Rhodopirellula.</title>
        <authorList>
            <person name="Wegner C.E."/>
            <person name="Richter-Heitmann T."/>
            <person name="Klindworth A."/>
            <person name="Klockow C."/>
            <person name="Richter M."/>
            <person name="Achstetter T."/>
            <person name="Glockner F.O."/>
            <person name="Harder J."/>
        </authorList>
    </citation>
    <scope>NUCLEOTIDE SEQUENCE [LARGE SCALE GENOMIC DNA]</scope>
    <source>
        <strain evidence="1 2">SM1</strain>
    </source>
</reference>
<proteinExistence type="predicted"/>
<dbReference type="EMBL" id="ANOG01000190">
    <property type="protein sequence ID" value="EMI21799.1"/>
    <property type="molecule type" value="Genomic_DNA"/>
</dbReference>